<keyword evidence="2 8" id="KW-0808">Transferase</keyword>
<evidence type="ECO:0000256" key="4">
    <source>
        <dbReference type="ARBA" id="ARBA00024346"/>
    </source>
</evidence>
<dbReference type="AlphaFoldDB" id="A0A553JJV0"/>
<comment type="catalytic activity">
    <reaction evidence="7">
        <text>dTDP-beta-L-rhamnose + L-arginyl-[protein] = N(omega)-(alpha-L-rhamnosyl)-L-arginyl-[protein] + dTDP + H(+)</text>
        <dbReference type="Rhea" id="RHEA:66692"/>
        <dbReference type="Rhea" id="RHEA-COMP:10532"/>
        <dbReference type="Rhea" id="RHEA-COMP:17096"/>
        <dbReference type="ChEBI" id="CHEBI:15378"/>
        <dbReference type="ChEBI" id="CHEBI:29965"/>
        <dbReference type="ChEBI" id="CHEBI:57510"/>
        <dbReference type="ChEBI" id="CHEBI:58369"/>
        <dbReference type="ChEBI" id="CHEBI:167445"/>
    </reaction>
    <physiologicalReaction direction="left-to-right" evidence="7">
        <dbReference type="Rhea" id="RHEA:66693"/>
    </physiologicalReaction>
</comment>
<evidence type="ECO:0000256" key="6">
    <source>
        <dbReference type="ARBA" id="ARBA00030025"/>
    </source>
</evidence>
<dbReference type="RefSeq" id="WP_144041822.1">
    <property type="nucleotide sequence ID" value="NZ_BMPL01000027.1"/>
</dbReference>
<evidence type="ECO:0000256" key="2">
    <source>
        <dbReference type="ARBA" id="ARBA00022679"/>
    </source>
</evidence>
<protein>
    <recommendedName>
        <fullName evidence="5">Protein-arginine rhamnosyltransferase</fullName>
    </recommendedName>
    <alternativeName>
        <fullName evidence="6">EF-P arginine rhamnosyltransferase</fullName>
    </alternativeName>
</protein>
<comment type="function">
    <text evidence="3">Protein-arginine rhamnosyltransferase that catalyzes the transfer of a single rhamnose to elongation factor P (EF-P) on 'Lys-32', a modification required for EF-P-dependent rescue of polyproline stalled ribosomes.</text>
</comment>
<proteinExistence type="inferred from homology"/>
<comment type="similarity">
    <text evidence="4">Belongs to the glycosyltransferase 104 family.</text>
</comment>
<dbReference type="Pfam" id="PF10093">
    <property type="entry name" value="EarP"/>
    <property type="match status" value="1"/>
</dbReference>
<comment type="caution">
    <text evidence="8">The sequence shown here is derived from an EMBL/GenBank/DDBJ whole genome shotgun (WGS) entry which is preliminary data.</text>
</comment>
<dbReference type="EMBL" id="VKGK01000028">
    <property type="protein sequence ID" value="TRY12730.1"/>
    <property type="molecule type" value="Genomic_DNA"/>
</dbReference>
<reference evidence="9" key="1">
    <citation type="submission" date="2019-07" db="EMBL/GenBank/DDBJ databases">
        <title>Shewanella sp. YLB-08 draft genomic sequence.</title>
        <authorList>
            <person name="Yu L."/>
        </authorList>
    </citation>
    <scope>NUCLEOTIDE SEQUENCE [LARGE SCALE GENOMIC DNA]</scope>
    <source>
        <strain evidence="9">JCM 20706</strain>
    </source>
</reference>
<evidence type="ECO:0000256" key="7">
    <source>
        <dbReference type="ARBA" id="ARBA00048472"/>
    </source>
</evidence>
<dbReference type="Proteomes" id="UP000318126">
    <property type="component" value="Unassembled WGS sequence"/>
</dbReference>
<gene>
    <name evidence="8" type="primary">earP</name>
    <name evidence="8" type="ORF">FN961_19350</name>
</gene>
<keyword evidence="1" id="KW-0328">Glycosyltransferase</keyword>
<keyword evidence="8" id="KW-0648">Protein biosynthesis</keyword>
<evidence type="ECO:0000256" key="3">
    <source>
        <dbReference type="ARBA" id="ARBA00024303"/>
    </source>
</evidence>
<accession>A0A553JJV0</accession>
<dbReference type="OrthoDB" id="209085at2"/>
<dbReference type="NCBIfam" id="TIGR03837">
    <property type="entry name" value="efp_Arg_rhamno"/>
    <property type="match status" value="1"/>
</dbReference>
<dbReference type="GO" id="GO:0106361">
    <property type="term" value="F:protein-arginine rhamnosyltransferase activity"/>
    <property type="evidence" value="ECO:0007669"/>
    <property type="project" value="InterPro"/>
</dbReference>
<evidence type="ECO:0000313" key="9">
    <source>
        <dbReference type="Proteomes" id="UP000318126"/>
    </source>
</evidence>
<sequence>MTAGSENQHWDIFCAVVDNYGDIGVTWRLARQLAHEYQLSINLWVDDLHSFSHILPQLNPANPVQCFHGVEIRQWNTPLDIPFSPGRVIIEAFACDLPTNVLERLIEQHQSAGEKPPLWLNLEYLSAETWVDGCHALPSLQTSGLKKFFYFPGFTSKTGGLICEKELSSQRERWQSNPNHKMALFEQLGLSGIEQDDMLISIFSYETPALEALCELWQSSPQKIHALLPLGRALNSLSRWLPCTVEDLVSGQKIVHKNLTLHILPMTDQQDFDRLLWSCDVNIVRGEDSFLRAQWAAKPMIWHIYPQEDDYHLIKLEAFMQVYCDNLAPEITKIWSKLNLAFNIDDKKMVNTYWQKLNSVNKPLLKHAQEWPIHALNDADLASRLVQFVKNS</sequence>
<evidence type="ECO:0000256" key="5">
    <source>
        <dbReference type="ARBA" id="ARBA00024416"/>
    </source>
</evidence>
<dbReference type="InterPro" id="IPR016633">
    <property type="entry name" value="EarP"/>
</dbReference>
<dbReference type="PIRSF" id="PIRSF015557">
    <property type="entry name" value="UCP015557"/>
    <property type="match status" value="1"/>
</dbReference>
<dbReference type="GO" id="GO:0003746">
    <property type="term" value="F:translation elongation factor activity"/>
    <property type="evidence" value="ECO:0007669"/>
    <property type="project" value="UniProtKB-KW"/>
</dbReference>
<organism evidence="8 9">
    <name type="scientific">Shewanella hanedai</name>
    <name type="common">Alteromonas hanedai</name>
    <dbReference type="NCBI Taxonomy" id="25"/>
    <lineage>
        <taxon>Bacteria</taxon>
        <taxon>Pseudomonadati</taxon>
        <taxon>Pseudomonadota</taxon>
        <taxon>Gammaproteobacteria</taxon>
        <taxon>Alteromonadales</taxon>
        <taxon>Shewanellaceae</taxon>
        <taxon>Shewanella</taxon>
    </lineage>
</organism>
<name>A0A553JJV0_SHEHA</name>
<evidence type="ECO:0000256" key="1">
    <source>
        <dbReference type="ARBA" id="ARBA00022676"/>
    </source>
</evidence>
<keyword evidence="8" id="KW-0251">Elongation factor</keyword>
<evidence type="ECO:0000313" key="8">
    <source>
        <dbReference type="EMBL" id="TRY12730.1"/>
    </source>
</evidence>
<keyword evidence="9" id="KW-1185">Reference proteome</keyword>